<comment type="caution">
    <text evidence="2">The sequence shown here is derived from an EMBL/GenBank/DDBJ whole genome shotgun (WGS) entry which is preliminary data.</text>
</comment>
<dbReference type="InterPro" id="IPR051207">
    <property type="entry name" value="ComplexI_NDUFA9_subunit"/>
</dbReference>
<dbReference type="InterPro" id="IPR036291">
    <property type="entry name" value="NAD(P)-bd_dom_sf"/>
</dbReference>
<organism evidence="2">
    <name type="scientific">Desulfofervidus auxilii</name>
    <dbReference type="NCBI Taxonomy" id="1621989"/>
    <lineage>
        <taxon>Bacteria</taxon>
        <taxon>Pseudomonadati</taxon>
        <taxon>Thermodesulfobacteriota</taxon>
        <taxon>Candidatus Desulfofervidia</taxon>
        <taxon>Candidatus Desulfofervidales</taxon>
        <taxon>Candidatus Desulfofervidaceae</taxon>
        <taxon>Candidatus Desulfofervidus</taxon>
    </lineage>
</organism>
<feature type="domain" description="NAD(P)-binding" evidence="1">
    <location>
        <begin position="6"/>
        <end position="145"/>
    </location>
</feature>
<gene>
    <name evidence="2" type="ORF">ENG63_06545</name>
</gene>
<dbReference type="Gene3D" id="3.40.50.720">
    <property type="entry name" value="NAD(P)-binding Rossmann-like Domain"/>
    <property type="match status" value="1"/>
</dbReference>
<proteinExistence type="predicted"/>
<sequence length="291" mass="32455">MIFVTGGTGFVGNHIIGALLALGERVRCLVRPGSEKKLRHKVEIAKGDIFSPDLAERMEGCKAIIHLIGIIREFPKKGITFEKLHVEATHFALEAAKKAGIKRFIHMSALGTGPEAISQYHKTKFRAENLVKESGLVYTIFRPSVIYGPYDHFVSMLSKIIKISPILPIIGDGLYKMQPVPVKTVALAFALSLYLPASENQVFEVGGAQVLSYKEIVDTIASVLNKKIKKVYVPLEMVNFFTKKLQNLSLYPLTEEMLTMLLAGNVAKDNKFYEIFPLKPIKFKEGLSYLK</sequence>
<dbReference type="PANTHER" id="PTHR12126:SF11">
    <property type="entry name" value="NADH DEHYDROGENASE [UBIQUINONE] 1 ALPHA SUBCOMPLEX SUBUNIT 9, MITOCHONDRIAL"/>
    <property type="match status" value="1"/>
</dbReference>
<reference evidence="2" key="1">
    <citation type="journal article" date="2020" name="mSystems">
        <title>Genome- and Community-Level Interaction Insights into Carbon Utilization and Element Cycling Functions of Hydrothermarchaeota in Hydrothermal Sediment.</title>
        <authorList>
            <person name="Zhou Z."/>
            <person name="Liu Y."/>
            <person name="Xu W."/>
            <person name="Pan J."/>
            <person name="Luo Z.H."/>
            <person name="Li M."/>
        </authorList>
    </citation>
    <scope>NUCLEOTIDE SEQUENCE [LARGE SCALE GENOMIC DNA]</scope>
    <source>
        <strain evidence="2">HyVt-233</strain>
    </source>
</reference>
<accession>A0A7C0U2Y7</accession>
<dbReference type="AlphaFoldDB" id="A0A7C0U2Y7"/>
<dbReference type="InterPro" id="IPR016040">
    <property type="entry name" value="NAD(P)-bd_dom"/>
</dbReference>
<dbReference type="EMBL" id="DRBS01000249">
    <property type="protein sequence ID" value="HDD44499.1"/>
    <property type="molecule type" value="Genomic_DNA"/>
</dbReference>
<dbReference type="GO" id="GO:0044877">
    <property type="term" value="F:protein-containing complex binding"/>
    <property type="evidence" value="ECO:0007669"/>
    <property type="project" value="TreeGrafter"/>
</dbReference>
<evidence type="ECO:0000313" key="2">
    <source>
        <dbReference type="EMBL" id="HDD44499.1"/>
    </source>
</evidence>
<dbReference type="SUPFAM" id="SSF51735">
    <property type="entry name" value="NAD(P)-binding Rossmann-fold domains"/>
    <property type="match status" value="1"/>
</dbReference>
<dbReference type="PANTHER" id="PTHR12126">
    <property type="entry name" value="NADH-UBIQUINONE OXIDOREDUCTASE 39 KDA SUBUNIT-RELATED"/>
    <property type="match status" value="1"/>
</dbReference>
<protein>
    <submittedName>
        <fullName evidence="2">NAD-dependent epimerase/dehydratase family protein</fullName>
    </submittedName>
</protein>
<name>A0A7C0U2Y7_DESA2</name>
<dbReference type="Pfam" id="PF13460">
    <property type="entry name" value="NAD_binding_10"/>
    <property type="match status" value="1"/>
</dbReference>
<evidence type="ECO:0000259" key="1">
    <source>
        <dbReference type="Pfam" id="PF13460"/>
    </source>
</evidence>
<dbReference type="Proteomes" id="UP000886289">
    <property type="component" value="Unassembled WGS sequence"/>
</dbReference>